<dbReference type="EMBL" id="CABGHF010000008">
    <property type="protein sequence ID" value="VUS54055.1"/>
    <property type="molecule type" value="Genomic_DNA"/>
</dbReference>
<dbReference type="AlphaFoldDB" id="A0A564JAW9"/>
<evidence type="ECO:0000313" key="2">
    <source>
        <dbReference type="Proteomes" id="UP000318370"/>
    </source>
</evidence>
<reference evidence="1 2" key="1">
    <citation type="submission" date="2019-07" db="EMBL/GenBank/DDBJ databases">
        <authorList>
            <person name="Brisse S."/>
            <person name="Rodrigues C."/>
            <person name="Thorpe H."/>
        </authorList>
    </citation>
    <scope>NUCLEOTIDE SEQUENCE [LARGE SCALE GENOMIC DNA]</scope>
    <source>
        <strain evidence="1">SB6408</strain>
    </source>
</reference>
<organism evidence="1 2">
    <name type="scientific">Klebsiella spallanzanii</name>
    <dbReference type="NCBI Taxonomy" id="2587528"/>
    <lineage>
        <taxon>Bacteria</taxon>
        <taxon>Pseudomonadati</taxon>
        <taxon>Pseudomonadota</taxon>
        <taxon>Gammaproteobacteria</taxon>
        <taxon>Enterobacterales</taxon>
        <taxon>Enterobacteriaceae</taxon>
        <taxon>Klebsiella/Raoultella group</taxon>
        <taxon>Klebsiella</taxon>
    </lineage>
</organism>
<name>A0A564JAW9_9ENTR</name>
<dbReference type="Proteomes" id="UP000318370">
    <property type="component" value="Unassembled WGS sequence"/>
</dbReference>
<proteinExistence type="predicted"/>
<sequence>MSEKEIIEAIRILGRYVIDSLPGGDFVLTPLEDGEIIITKESHKQCKSFFRKKKS</sequence>
<protein>
    <submittedName>
        <fullName evidence="1">Uncharacterized protein</fullName>
    </submittedName>
</protein>
<accession>A0A564JAW9</accession>
<evidence type="ECO:0000313" key="1">
    <source>
        <dbReference type="EMBL" id="VUS54055.1"/>
    </source>
</evidence>
<gene>
    <name evidence="1" type="ORF">SB6408_04566</name>
</gene>
<dbReference type="RefSeq" id="WP_185742776.1">
    <property type="nucleotide sequence ID" value="NZ_CABGHF010000008.1"/>
</dbReference>